<feature type="domain" description="AMP-dependent synthetase/ligase" evidence="3">
    <location>
        <begin position="8"/>
        <end position="359"/>
    </location>
</feature>
<protein>
    <submittedName>
        <fullName evidence="5">Class I adenylate-forming enzyme family protein</fullName>
    </submittedName>
</protein>
<keyword evidence="6" id="KW-1185">Reference proteome</keyword>
<dbReference type="Gene3D" id="3.30.300.30">
    <property type="match status" value="1"/>
</dbReference>
<feature type="domain" description="AMP-binding enzyme C-terminal" evidence="4">
    <location>
        <begin position="412"/>
        <end position="485"/>
    </location>
</feature>
<sequence length="503" mass="53570">MLQPVFAAGPDRIALRTETETLSYRQLDAMVGAVAAGLAARGLAPGDRLALLLPNGIDLVVAILAAWRAGLVLVALSSEYAPPQIAAFLAATRARGLVAAPALLARLPAVGAAGLEVEILTGADDPGPGRHRFADLLAGEVSAVPVPDEPDPLALIVFTSGTTGEPKGVVHSQARLAARTEGFVREMELGADDVALLVFSAARPVGLVTQVLAMLRVGGTVWLAERPAPEVFWRIYAQARPTFFLLMPAYASRILAEPGADRLDHARLRYTICGGDRSSLDLHRRARAVTGRKLLALFGMTEVGTIFIPRPSSPDCDGAIGWPLPGVEVRLVDEAGRPVPPGGIGRAQVRSPTMMVGYWNDTLRTHRALATGWLDTQDLMRRDETGCLWFVGRANEMIVRNAVNVASVQVIEALTAHPAIAEARLVGLPDPVEGQLPVAFYRLHPGAEAPAAARLHDWVAARVDRDSIPAGFLAVESWPTTPQGKVDPRQLRALAEQARPTLA</sequence>
<evidence type="ECO:0000256" key="1">
    <source>
        <dbReference type="ARBA" id="ARBA00006432"/>
    </source>
</evidence>
<dbReference type="PANTHER" id="PTHR43201">
    <property type="entry name" value="ACYL-COA SYNTHETASE"/>
    <property type="match status" value="1"/>
</dbReference>
<dbReference type="Pfam" id="PF00501">
    <property type="entry name" value="AMP-binding"/>
    <property type="match status" value="1"/>
</dbReference>
<proteinExistence type="inferred from homology"/>
<dbReference type="CDD" id="cd04433">
    <property type="entry name" value="AFD_class_I"/>
    <property type="match status" value="1"/>
</dbReference>
<dbReference type="PANTHER" id="PTHR43201:SF5">
    <property type="entry name" value="MEDIUM-CHAIN ACYL-COA LIGASE ACSF2, MITOCHONDRIAL"/>
    <property type="match status" value="1"/>
</dbReference>
<name>A0ABW5C9F4_9PROT</name>
<dbReference type="PROSITE" id="PS00455">
    <property type="entry name" value="AMP_BINDING"/>
    <property type="match status" value="1"/>
</dbReference>
<dbReference type="EMBL" id="JBHUIY010000009">
    <property type="protein sequence ID" value="MFD2233422.1"/>
    <property type="molecule type" value="Genomic_DNA"/>
</dbReference>
<dbReference type="Gene3D" id="3.40.50.12780">
    <property type="entry name" value="N-terminal domain of ligase-like"/>
    <property type="match status" value="1"/>
</dbReference>
<comment type="similarity">
    <text evidence="1">Belongs to the ATP-dependent AMP-binding enzyme family.</text>
</comment>
<evidence type="ECO:0000313" key="5">
    <source>
        <dbReference type="EMBL" id="MFD2233422.1"/>
    </source>
</evidence>
<keyword evidence="2" id="KW-0436">Ligase</keyword>
<dbReference type="InterPro" id="IPR000873">
    <property type="entry name" value="AMP-dep_synth/lig_dom"/>
</dbReference>
<dbReference type="SUPFAM" id="SSF56801">
    <property type="entry name" value="Acetyl-CoA synthetase-like"/>
    <property type="match status" value="1"/>
</dbReference>
<dbReference type="RefSeq" id="WP_377315198.1">
    <property type="nucleotide sequence ID" value="NZ_JBHUIY010000009.1"/>
</dbReference>
<organism evidence="5 6">
    <name type="scientific">Phaeospirillum tilakii</name>
    <dbReference type="NCBI Taxonomy" id="741673"/>
    <lineage>
        <taxon>Bacteria</taxon>
        <taxon>Pseudomonadati</taxon>
        <taxon>Pseudomonadota</taxon>
        <taxon>Alphaproteobacteria</taxon>
        <taxon>Rhodospirillales</taxon>
        <taxon>Rhodospirillaceae</taxon>
        <taxon>Phaeospirillum</taxon>
    </lineage>
</organism>
<gene>
    <name evidence="5" type="ORF">ACFSNB_06365</name>
</gene>
<dbReference type="InterPro" id="IPR025110">
    <property type="entry name" value="AMP-bd_C"/>
</dbReference>
<dbReference type="InterPro" id="IPR045851">
    <property type="entry name" value="AMP-bd_C_sf"/>
</dbReference>
<accession>A0ABW5C9F4</accession>
<dbReference type="InterPro" id="IPR042099">
    <property type="entry name" value="ANL_N_sf"/>
</dbReference>
<evidence type="ECO:0000256" key="2">
    <source>
        <dbReference type="ARBA" id="ARBA00022598"/>
    </source>
</evidence>
<evidence type="ECO:0000259" key="3">
    <source>
        <dbReference type="Pfam" id="PF00501"/>
    </source>
</evidence>
<reference evidence="6" key="1">
    <citation type="journal article" date="2019" name="Int. J. Syst. Evol. Microbiol.">
        <title>The Global Catalogue of Microorganisms (GCM) 10K type strain sequencing project: providing services to taxonomists for standard genome sequencing and annotation.</title>
        <authorList>
            <consortium name="The Broad Institute Genomics Platform"/>
            <consortium name="The Broad Institute Genome Sequencing Center for Infectious Disease"/>
            <person name="Wu L."/>
            <person name="Ma J."/>
        </authorList>
    </citation>
    <scope>NUCLEOTIDE SEQUENCE [LARGE SCALE GENOMIC DNA]</scope>
    <source>
        <strain evidence="6">KCTC 15012</strain>
    </source>
</reference>
<dbReference type="Pfam" id="PF13193">
    <property type="entry name" value="AMP-binding_C"/>
    <property type="match status" value="1"/>
</dbReference>
<dbReference type="Proteomes" id="UP001597296">
    <property type="component" value="Unassembled WGS sequence"/>
</dbReference>
<dbReference type="InterPro" id="IPR020845">
    <property type="entry name" value="AMP-binding_CS"/>
</dbReference>
<evidence type="ECO:0000313" key="6">
    <source>
        <dbReference type="Proteomes" id="UP001597296"/>
    </source>
</evidence>
<comment type="caution">
    <text evidence="5">The sequence shown here is derived from an EMBL/GenBank/DDBJ whole genome shotgun (WGS) entry which is preliminary data.</text>
</comment>
<evidence type="ECO:0000259" key="4">
    <source>
        <dbReference type="Pfam" id="PF13193"/>
    </source>
</evidence>